<evidence type="ECO:0000256" key="3">
    <source>
        <dbReference type="ARBA" id="ARBA00022448"/>
    </source>
</evidence>
<evidence type="ECO:0000256" key="9">
    <source>
        <dbReference type="ARBA" id="ARBA00023128"/>
    </source>
</evidence>
<organism evidence="13 14">
    <name type="scientific">Basidiobolus ranarum</name>
    <dbReference type="NCBI Taxonomy" id="34480"/>
    <lineage>
        <taxon>Eukaryota</taxon>
        <taxon>Fungi</taxon>
        <taxon>Fungi incertae sedis</taxon>
        <taxon>Zoopagomycota</taxon>
        <taxon>Entomophthoromycotina</taxon>
        <taxon>Basidiobolomycetes</taxon>
        <taxon>Basidiobolales</taxon>
        <taxon>Basidiobolaceae</taxon>
        <taxon>Basidiobolus</taxon>
    </lineage>
</organism>
<keyword evidence="8 12" id="KW-1133">Transmembrane helix</keyword>
<evidence type="ECO:0000256" key="2">
    <source>
        <dbReference type="ARBA" id="ARBA00006375"/>
    </source>
</evidence>
<dbReference type="EMBL" id="JASJQH010007924">
    <property type="protein sequence ID" value="KAK9696798.1"/>
    <property type="molecule type" value="Genomic_DNA"/>
</dbReference>
<keyword evidence="10 12" id="KW-0472">Membrane</keyword>
<keyword evidence="9" id="KW-0496">Mitochondrion</keyword>
<name>A0ABR2VSJ3_9FUNG</name>
<sequence length="88" mass="9501">MYDSLKPALLVGDLKDSFLASFVLGWGITIGAGLAGYPIDTVRRRMVMISSEAVKYTSSLQCFNEIIKKGTGVLAGCDKHQTVFAEKA</sequence>
<gene>
    <name evidence="13" type="primary">AAC3_1</name>
    <name evidence="13" type="ORF">K7432_012280</name>
</gene>
<evidence type="ECO:0000256" key="6">
    <source>
        <dbReference type="ARBA" id="ARBA00022737"/>
    </source>
</evidence>
<comment type="caution">
    <text evidence="12">Lacks conserved residue(s) required for the propagation of feature annotation.</text>
</comment>
<evidence type="ECO:0000313" key="13">
    <source>
        <dbReference type="EMBL" id="KAK9696798.1"/>
    </source>
</evidence>
<comment type="function">
    <text evidence="12">Catalyzes the exchange of ADP and ATP across the membrane.</text>
</comment>
<dbReference type="InterPro" id="IPR018108">
    <property type="entry name" value="MCP_transmembrane"/>
</dbReference>
<evidence type="ECO:0000256" key="7">
    <source>
        <dbReference type="ARBA" id="ARBA00022792"/>
    </source>
</evidence>
<feature type="transmembrane region" description="Helical" evidence="12">
    <location>
        <begin position="20"/>
        <end position="39"/>
    </location>
</feature>
<evidence type="ECO:0000256" key="12">
    <source>
        <dbReference type="RuleBase" id="RU368008"/>
    </source>
</evidence>
<dbReference type="InterPro" id="IPR023395">
    <property type="entry name" value="MCP_dom_sf"/>
</dbReference>
<comment type="caution">
    <text evidence="13">The sequence shown here is derived from an EMBL/GenBank/DDBJ whole genome shotgun (WGS) entry which is preliminary data.</text>
</comment>
<dbReference type="InterPro" id="IPR002113">
    <property type="entry name" value="ADT_euk_type"/>
</dbReference>
<reference evidence="13 14" key="1">
    <citation type="submission" date="2023-04" db="EMBL/GenBank/DDBJ databases">
        <title>Genome of Basidiobolus ranarum AG-B5.</title>
        <authorList>
            <person name="Stajich J.E."/>
            <person name="Carter-House D."/>
            <person name="Gryganskyi A."/>
        </authorList>
    </citation>
    <scope>NUCLEOTIDE SEQUENCE [LARGE SCALE GENOMIC DNA]</scope>
    <source>
        <strain evidence="13 14">AG-B5</strain>
    </source>
</reference>
<keyword evidence="3 12" id="KW-0813">Transport</keyword>
<keyword evidence="4" id="KW-0050">Antiport</keyword>
<evidence type="ECO:0000256" key="8">
    <source>
        <dbReference type="ARBA" id="ARBA00022989"/>
    </source>
</evidence>
<evidence type="ECO:0000256" key="11">
    <source>
        <dbReference type="ARBA" id="ARBA00024143"/>
    </source>
</evidence>
<keyword evidence="7" id="KW-0999">Mitochondrion inner membrane</keyword>
<comment type="similarity">
    <text evidence="2 12">Belongs to the mitochondrial carrier (TC 2.A.29) family.</text>
</comment>
<evidence type="ECO:0000256" key="1">
    <source>
        <dbReference type="ARBA" id="ARBA00004448"/>
    </source>
</evidence>
<comment type="catalytic activity">
    <reaction evidence="11">
        <text>ADP(in) + ATP(out) = ADP(out) + ATP(in)</text>
        <dbReference type="Rhea" id="RHEA:34999"/>
        <dbReference type="ChEBI" id="CHEBI:30616"/>
        <dbReference type="ChEBI" id="CHEBI:456216"/>
    </reaction>
    <physiologicalReaction direction="left-to-right" evidence="11">
        <dbReference type="Rhea" id="RHEA:35000"/>
    </physiologicalReaction>
</comment>
<evidence type="ECO:0000256" key="4">
    <source>
        <dbReference type="ARBA" id="ARBA00022449"/>
    </source>
</evidence>
<accession>A0ABR2VSJ3</accession>
<protein>
    <recommendedName>
        <fullName evidence="12">ADP/ATP translocase</fullName>
    </recommendedName>
    <alternativeName>
        <fullName evidence="12">ADP,ATP carrier protein</fullName>
    </alternativeName>
</protein>
<keyword evidence="5 12" id="KW-0812">Transmembrane</keyword>
<evidence type="ECO:0000256" key="5">
    <source>
        <dbReference type="ARBA" id="ARBA00022692"/>
    </source>
</evidence>
<evidence type="ECO:0000313" key="14">
    <source>
        <dbReference type="Proteomes" id="UP001479436"/>
    </source>
</evidence>
<dbReference type="PANTHER" id="PTHR45635:SF14">
    <property type="entry name" value="ADP_ATP TRANSLOCASE"/>
    <property type="match status" value="1"/>
</dbReference>
<comment type="subcellular location">
    <subcellularLocation>
        <location evidence="12">Membrane</location>
        <topology evidence="12">Multi-pass membrane protein</topology>
    </subcellularLocation>
    <subcellularLocation>
        <location evidence="1">Mitochondrion inner membrane</location>
        <topology evidence="1">Multi-pass membrane protein</topology>
    </subcellularLocation>
</comment>
<dbReference type="PANTHER" id="PTHR45635">
    <property type="entry name" value="ADP,ATP CARRIER PROTEIN 1-RELATED-RELATED"/>
    <property type="match status" value="1"/>
</dbReference>
<comment type="subunit">
    <text evidence="12">Monomer.</text>
</comment>
<dbReference type="Proteomes" id="UP001479436">
    <property type="component" value="Unassembled WGS sequence"/>
</dbReference>
<evidence type="ECO:0000256" key="10">
    <source>
        <dbReference type="ARBA" id="ARBA00023136"/>
    </source>
</evidence>
<dbReference type="Gene3D" id="1.50.40.10">
    <property type="entry name" value="Mitochondrial carrier domain"/>
    <property type="match status" value="1"/>
</dbReference>
<dbReference type="SUPFAM" id="SSF103506">
    <property type="entry name" value="Mitochondrial carrier"/>
    <property type="match status" value="1"/>
</dbReference>
<dbReference type="Pfam" id="PF00153">
    <property type="entry name" value="Mito_carr"/>
    <property type="match status" value="1"/>
</dbReference>
<keyword evidence="6" id="KW-0677">Repeat</keyword>
<keyword evidence="14" id="KW-1185">Reference proteome</keyword>
<proteinExistence type="inferred from homology"/>